<dbReference type="AlphaFoldDB" id="A0A380CJV7"/>
<dbReference type="RefSeq" id="WP_115363583.1">
    <property type="nucleotide sequence ID" value="NZ_CP038012.1"/>
</dbReference>
<keyword evidence="2" id="KW-1185">Reference proteome</keyword>
<dbReference type="Proteomes" id="UP000254519">
    <property type="component" value="Unassembled WGS sequence"/>
</dbReference>
<reference evidence="1 2" key="1">
    <citation type="submission" date="2018-06" db="EMBL/GenBank/DDBJ databases">
        <authorList>
            <consortium name="Pathogen Informatics"/>
            <person name="Doyle S."/>
        </authorList>
    </citation>
    <scope>NUCLEOTIDE SEQUENCE [LARGE SCALE GENOMIC DNA]</scope>
    <source>
        <strain evidence="2">ATCC 11859 / DSM 33 / NCIB 8841 / NCTC 4822</strain>
    </source>
</reference>
<proteinExistence type="predicted"/>
<protein>
    <submittedName>
        <fullName evidence="1">Uncharacterized protein</fullName>
    </submittedName>
</protein>
<gene>
    <name evidence="1" type="ORF">NCTC4822_03111</name>
</gene>
<organism evidence="1 2">
    <name type="scientific">Sporosarcina pasteurii</name>
    <name type="common">Bacillus pasteurii</name>
    <dbReference type="NCBI Taxonomy" id="1474"/>
    <lineage>
        <taxon>Bacteria</taxon>
        <taxon>Bacillati</taxon>
        <taxon>Bacillota</taxon>
        <taxon>Bacilli</taxon>
        <taxon>Bacillales</taxon>
        <taxon>Caryophanaceae</taxon>
        <taxon>Sporosarcina</taxon>
    </lineage>
</organism>
<evidence type="ECO:0000313" key="2">
    <source>
        <dbReference type="Proteomes" id="UP000254519"/>
    </source>
</evidence>
<name>A0A380CJV7_SPOPA</name>
<sequence length="220" mass="25213">MRKKLVILFIVGCGFFLIFPPLPEKLSLVSVFRVTEEPAAIVRGTTGSALTINISFGDDEVKDWIDTLEKPYPLLIIDNDWAERFPETIKLIQKKKIPTGLLGHKGEAYEIDEKLFINQLNKYEKLFGEKPLWFRTTDETFPHYLQTLLWKAEINALGSTFTWTGGKIPPVIDGEIISVSHHRKDRIDLSKLEKLNESRDFKTLDEVLFGPVGKMKKIPK</sequence>
<dbReference type="EMBL" id="UGYZ01000002">
    <property type="protein sequence ID" value="SUJ20938.1"/>
    <property type="molecule type" value="Genomic_DNA"/>
</dbReference>
<accession>A0A380CJV7</accession>
<evidence type="ECO:0000313" key="1">
    <source>
        <dbReference type="EMBL" id="SUJ20938.1"/>
    </source>
</evidence>
<dbReference type="OrthoDB" id="2449513at2"/>